<dbReference type="Gene3D" id="3.40.50.300">
    <property type="entry name" value="P-loop containing nucleotide triphosphate hydrolases"/>
    <property type="match status" value="2"/>
</dbReference>
<feature type="domain" description="Clp R" evidence="5">
    <location>
        <begin position="8"/>
        <end position="173"/>
    </location>
</feature>
<dbReference type="Pfam" id="PF23569">
    <property type="entry name" value="NBD_SMAX1"/>
    <property type="match status" value="1"/>
</dbReference>
<evidence type="ECO:0000256" key="4">
    <source>
        <dbReference type="SAM" id="MobiDB-lite"/>
    </source>
</evidence>
<feature type="region of interest" description="Disordered" evidence="4">
    <location>
        <begin position="559"/>
        <end position="587"/>
    </location>
</feature>
<comment type="caution">
    <text evidence="6">The sequence shown here is derived from an EMBL/GenBank/DDBJ whole genome shotgun (WGS) entry which is preliminary data.</text>
</comment>
<dbReference type="InterPro" id="IPR051650">
    <property type="entry name" value="SL_signaling_regulator"/>
</dbReference>
<dbReference type="PANTHER" id="PTHR43572">
    <property type="entry name" value="CHAPERONE PROTEIN CLPD, CHLOROPLASTIC"/>
    <property type="match status" value="1"/>
</dbReference>
<evidence type="ECO:0000256" key="2">
    <source>
        <dbReference type="ARBA" id="ARBA00022737"/>
    </source>
</evidence>
<evidence type="ECO:0000256" key="1">
    <source>
        <dbReference type="ARBA" id="ARBA00008675"/>
    </source>
</evidence>
<feature type="compositionally biased region" description="Low complexity" evidence="4">
    <location>
        <begin position="573"/>
        <end position="587"/>
    </location>
</feature>
<dbReference type="AlphaFoldDB" id="A0AA88WYE6"/>
<evidence type="ECO:0000313" key="6">
    <source>
        <dbReference type="EMBL" id="KAK3035299.1"/>
    </source>
</evidence>
<evidence type="ECO:0000256" key="3">
    <source>
        <dbReference type="PROSITE-ProRule" id="PRU01251"/>
    </source>
</evidence>
<evidence type="ECO:0000259" key="5">
    <source>
        <dbReference type="PROSITE" id="PS51903"/>
    </source>
</evidence>
<protein>
    <recommendedName>
        <fullName evidence="5">Clp R domain-containing protein</fullName>
    </recommendedName>
</protein>
<keyword evidence="7" id="KW-1185">Reference proteome</keyword>
<dbReference type="PROSITE" id="PS51903">
    <property type="entry name" value="CLP_R"/>
    <property type="match status" value="1"/>
</dbReference>
<name>A0AA88WYE6_9ASTE</name>
<sequence>MRAGGYTLQQSLTADAASMVKQAVSLARRRGHAQVTPLHVASAMLATQTGLFRKSCLQQSHSHPLQCKALELCFNVALNRLPTSTSSSTIVGPHHSHHPSMSNSLVAAFKRAQAHQRRGLIDNQQQPILALKVEIEQLIISILDDPSVSRVMREAGFSSTQVKTKVEQAVSLEISSQSPTVSCIQSKESTKPLVLGANWSQFHPTSKSSDKVGNRDVMSVIDTMMNRKRKNIVVVGECLASAESVVKGVANKFERGEILEVLRFVQFVSLPLFTLRNSSREEVEEKLGELKYLVKCNVGRGVVLYLGDLKWVSDFWSNFGEQRSNYYCPLQHMIMELSRFFRGLGESGKLWLMGIATFQTFMRCKTGKPSLETLWELHPLTIPTGSLELSLRLDRECFQDKFRSKILEDGSRWPHKAEAEKQLTCCADCSFNFTREARSVGNIMHSESTTATTCSSLPSWLQRYKEENRKETINDQEYEQIRSLCKKWNSICSLVHKHPVFLENPLHFQPSPSSSTSMSSLDKGSPNLQQTLQNWPVIFDNPKSPKELQFFIPEHEGEGFESNLRGTKPDLLSNPNSSPNSASSSEASEGMECSNLFKVLNPKNSKILCKALEKRVPWQRGIIPEIVCTILQCRSGTMGRKPKMGNREDKEETWLFFLGVDSEGKEKISKELAKVLFGSQSKFFAIGLSSFSSTRADSTEEISNKRARDEHGKSYLERFAEAVQENPSRVFFMEDVEQVDYHSQMGVKKAIESGKIKLPGGEFVHLEDAVVIFSCESFSSVSRACSPPIRQRYGENEDKDPKTGNDLEEIGPCGSIDLNLSFEDDKGDEHSVSEIGILDSVDRQVIFKIQTL</sequence>
<accession>A0AA88WYE6</accession>
<dbReference type="Gene3D" id="1.10.1780.10">
    <property type="entry name" value="Clp, N-terminal domain"/>
    <property type="match status" value="1"/>
</dbReference>
<dbReference type="Proteomes" id="UP001188597">
    <property type="component" value="Unassembled WGS sequence"/>
</dbReference>
<dbReference type="SUPFAM" id="SSF81923">
    <property type="entry name" value="Double Clp-N motif"/>
    <property type="match status" value="1"/>
</dbReference>
<dbReference type="EMBL" id="JAVXUP010000178">
    <property type="protein sequence ID" value="KAK3035299.1"/>
    <property type="molecule type" value="Genomic_DNA"/>
</dbReference>
<comment type="similarity">
    <text evidence="1">Belongs to the ClpA/ClpB family.</text>
</comment>
<keyword evidence="2 3" id="KW-0677">Repeat</keyword>
<proteinExistence type="inferred from homology"/>
<dbReference type="Pfam" id="PF02861">
    <property type="entry name" value="Clp_N"/>
    <property type="match status" value="1"/>
</dbReference>
<evidence type="ECO:0000313" key="7">
    <source>
        <dbReference type="Proteomes" id="UP001188597"/>
    </source>
</evidence>
<organism evidence="6 7">
    <name type="scientific">Escallonia herrerae</name>
    <dbReference type="NCBI Taxonomy" id="1293975"/>
    <lineage>
        <taxon>Eukaryota</taxon>
        <taxon>Viridiplantae</taxon>
        <taxon>Streptophyta</taxon>
        <taxon>Embryophyta</taxon>
        <taxon>Tracheophyta</taxon>
        <taxon>Spermatophyta</taxon>
        <taxon>Magnoliopsida</taxon>
        <taxon>eudicotyledons</taxon>
        <taxon>Gunneridae</taxon>
        <taxon>Pentapetalae</taxon>
        <taxon>asterids</taxon>
        <taxon>campanulids</taxon>
        <taxon>Escalloniales</taxon>
        <taxon>Escalloniaceae</taxon>
        <taxon>Escallonia</taxon>
    </lineage>
</organism>
<dbReference type="InterPro" id="IPR027417">
    <property type="entry name" value="P-loop_NTPase"/>
</dbReference>
<dbReference type="InterPro" id="IPR058680">
    <property type="entry name" value="NBD_SMAX1-like"/>
</dbReference>
<reference evidence="6" key="1">
    <citation type="submission" date="2022-12" db="EMBL/GenBank/DDBJ databases">
        <title>Draft genome assemblies for two species of Escallonia (Escalloniales).</title>
        <authorList>
            <person name="Chanderbali A."/>
            <person name="Dervinis C."/>
            <person name="Anghel I."/>
            <person name="Soltis D."/>
            <person name="Soltis P."/>
            <person name="Zapata F."/>
        </authorList>
    </citation>
    <scope>NUCLEOTIDE SEQUENCE</scope>
    <source>
        <strain evidence="6">UCBG64.0493</strain>
        <tissue evidence="6">Leaf</tissue>
    </source>
</reference>
<dbReference type="PANTHER" id="PTHR43572:SF80">
    <property type="entry name" value="PROTEIN SMAX1-LIKE 3-LIKE"/>
    <property type="match status" value="1"/>
</dbReference>
<dbReference type="SUPFAM" id="SSF52540">
    <property type="entry name" value="P-loop containing nucleoside triphosphate hydrolases"/>
    <property type="match status" value="1"/>
</dbReference>
<gene>
    <name evidence="6" type="ORF">RJ639_034822</name>
</gene>
<dbReference type="InterPro" id="IPR004176">
    <property type="entry name" value="Clp_R_N"/>
</dbReference>
<dbReference type="InterPro" id="IPR036628">
    <property type="entry name" value="Clp_N_dom_sf"/>
</dbReference>